<dbReference type="EMBL" id="JACJHR010000070">
    <property type="protein sequence ID" value="MBB2504310.1"/>
    <property type="molecule type" value="Genomic_DNA"/>
</dbReference>
<comment type="caution">
    <text evidence="1">The sequence shown here is derived from an EMBL/GenBank/DDBJ whole genome shotgun (WGS) entry which is preliminary data.</text>
</comment>
<name>A0A8E1W529_9PSEU</name>
<gene>
    <name evidence="1" type="ORF">H5411_34855</name>
</gene>
<sequence>MSSALDLARRHYATRQRMARSAAAEGRRLWQKVDPANLSGSWAPMLARLLVVVTSAQLAAARAADRYVSETLAAQGLDPEPAGEVVAESLAGIASDGRDLASLLLNPVIATKRAISTQLRQFDRIWLDRALATGQATLEMTMRTQVADAGRVADGIAVAVRPRTGYVRMLVGDSCPRCVILAGRFYRYSAGFERHPNCDCVHIPAAEDTADDFTTDPRKAFEEGRVRGLSQADTHAIQEGADLSQVVNAHRGMYTAGGQKRTREGITRRGIAGARLITGDPTAFVAPRGDAGTRVVSTHTRQTKAGPRTVRIRGAQTARLMPEQIYRDASSRDEAVQMLRLHGYIL</sequence>
<organism evidence="1 2">
    <name type="scientific">Amycolatopsis echigonensis</name>
    <dbReference type="NCBI Taxonomy" id="2576905"/>
    <lineage>
        <taxon>Bacteria</taxon>
        <taxon>Bacillati</taxon>
        <taxon>Actinomycetota</taxon>
        <taxon>Actinomycetes</taxon>
        <taxon>Pseudonocardiales</taxon>
        <taxon>Pseudonocardiaceae</taxon>
        <taxon>Amycolatopsis</taxon>
    </lineage>
</organism>
<evidence type="ECO:0000313" key="1">
    <source>
        <dbReference type="EMBL" id="MBB2504310.1"/>
    </source>
</evidence>
<proteinExistence type="predicted"/>
<evidence type="ECO:0000313" key="2">
    <source>
        <dbReference type="Proteomes" id="UP000550260"/>
    </source>
</evidence>
<dbReference type="RefSeq" id="WP_183126266.1">
    <property type="nucleotide sequence ID" value="NZ_JACJHR010000070.1"/>
</dbReference>
<dbReference type="Proteomes" id="UP000550260">
    <property type="component" value="Unassembled WGS sequence"/>
</dbReference>
<dbReference type="InterPro" id="IPR057369">
    <property type="entry name" value="VG15"/>
</dbReference>
<protein>
    <submittedName>
        <fullName evidence="1">Uncharacterized protein</fullName>
    </submittedName>
</protein>
<dbReference type="AlphaFoldDB" id="A0A8E1W529"/>
<reference evidence="1 2" key="1">
    <citation type="submission" date="2020-08" db="EMBL/GenBank/DDBJ databases">
        <title>Amycolatopsis echigonensis JCM 21831.</title>
        <authorList>
            <person name="Tedsree N."/>
            <person name="Kuncharoen N."/>
            <person name="Likhitwitayawuid K."/>
            <person name="Tanasupawat S."/>
        </authorList>
    </citation>
    <scope>NUCLEOTIDE SEQUENCE [LARGE SCALE GENOMIC DNA]</scope>
    <source>
        <strain evidence="1 2">JCM 21831</strain>
    </source>
</reference>
<dbReference type="Pfam" id="PF25310">
    <property type="entry name" value="VG15"/>
    <property type="match status" value="1"/>
</dbReference>
<accession>A0A8E1W529</accession>